<keyword evidence="3" id="KW-1133">Transmembrane helix</keyword>
<dbReference type="Gene3D" id="3.50.50.60">
    <property type="entry name" value="FAD/NAD(P)-binding domain"/>
    <property type="match status" value="1"/>
</dbReference>
<evidence type="ECO:0000259" key="7">
    <source>
        <dbReference type="Pfam" id="PF16350"/>
    </source>
</evidence>
<keyword evidence="3" id="KW-0472">Membrane</keyword>
<dbReference type="Pfam" id="PF16350">
    <property type="entry name" value="FAO_M"/>
    <property type="match status" value="1"/>
</dbReference>
<protein>
    <submittedName>
        <fullName evidence="8">Dimethylglycine dehydrogenase</fullName>
        <ecNumber evidence="8">1.5.8.4</ecNumber>
    </submittedName>
</protein>
<gene>
    <name evidence="8" type="ORF">ABID19_004996</name>
</gene>
<feature type="domain" description="FAD dependent oxidoreductase" evidence="4">
    <location>
        <begin position="6"/>
        <end position="369"/>
    </location>
</feature>
<dbReference type="RefSeq" id="WP_354493505.1">
    <property type="nucleotide sequence ID" value="NZ_JBEPMC010000010.1"/>
</dbReference>
<dbReference type="Proteomes" id="UP001549204">
    <property type="component" value="Unassembled WGS sequence"/>
</dbReference>
<dbReference type="Pfam" id="PF08669">
    <property type="entry name" value="GCV_T_C"/>
    <property type="match status" value="1"/>
</dbReference>
<dbReference type="SUPFAM" id="SSF51905">
    <property type="entry name" value="FAD/NAD(P)-binding domain"/>
    <property type="match status" value="1"/>
</dbReference>
<reference evidence="8 9" key="1">
    <citation type="submission" date="2024-06" db="EMBL/GenBank/DDBJ databases">
        <title>Genomic Encyclopedia of Type Strains, Phase IV (KMG-IV): sequencing the most valuable type-strain genomes for metagenomic binning, comparative biology and taxonomic classification.</title>
        <authorList>
            <person name="Goeker M."/>
        </authorList>
    </citation>
    <scope>NUCLEOTIDE SEQUENCE [LARGE SCALE GENOMIC DNA]</scope>
    <source>
        <strain evidence="8 9">DSM 100022</strain>
    </source>
</reference>
<keyword evidence="9" id="KW-1185">Reference proteome</keyword>
<dbReference type="PANTHER" id="PTHR43757">
    <property type="entry name" value="AMINOMETHYLTRANSFERASE"/>
    <property type="match status" value="1"/>
</dbReference>
<dbReference type="InterPro" id="IPR013977">
    <property type="entry name" value="GcvT_C"/>
</dbReference>
<feature type="domain" description="FAD dependent oxidoreductase central" evidence="7">
    <location>
        <begin position="372"/>
        <end position="425"/>
    </location>
</feature>
<dbReference type="InterPro" id="IPR029043">
    <property type="entry name" value="GcvT/YgfZ_C"/>
</dbReference>
<dbReference type="Gene3D" id="3.30.9.10">
    <property type="entry name" value="D-Amino Acid Oxidase, subunit A, domain 2"/>
    <property type="match status" value="1"/>
</dbReference>
<dbReference type="InterPro" id="IPR028896">
    <property type="entry name" value="GcvT/YgfZ/DmdA"/>
</dbReference>
<comment type="caution">
    <text evidence="8">The sequence shown here is derived from an EMBL/GenBank/DDBJ whole genome shotgun (WGS) entry which is preliminary data.</text>
</comment>
<dbReference type="SUPFAM" id="SSF101790">
    <property type="entry name" value="Aminomethyltransferase beta-barrel domain"/>
    <property type="match status" value="1"/>
</dbReference>
<keyword evidence="3" id="KW-0812">Transmembrane</keyword>
<dbReference type="EMBL" id="JBEPMC010000010">
    <property type="protein sequence ID" value="MET3581938.1"/>
    <property type="molecule type" value="Genomic_DNA"/>
</dbReference>
<evidence type="ECO:0000256" key="3">
    <source>
        <dbReference type="SAM" id="Phobius"/>
    </source>
</evidence>
<evidence type="ECO:0000256" key="1">
    <source>
        <dbReference type="ARBA" id="ARBA00008609"/>
    </source>
</evidence>
<evidence type="ECO:0000313" key="9">
    <source>
        <dbReference type="Proteomes" id="UP001549204"/>
    </source>
</evidence>
<dbReference type="Pfam" id="PF01266">
    <property type="entry name" value="DAO"/>
    <property type="match status" value="1"/>
</dbReference>
<dbReference type="Gene3D" id="3.30.1360.120">
    <property type="entry name" value="Probable tRNA modification gtpase trme, domain 1"/>
    <property type="match status" value="1"/>
</dbReference>
<dbReference type="EC" id="1.5.8.4" evidence="8"/>
<organism evidence="8 9">
    <name type="scientific">Mesorhizobium robiniae</name>
    <dbReference type="NCBI Taxonomy" id="559315"/>
    <lineage>
        <taxon>Bacteria</taxon>
        <taxon>Pseudomonadati</taxon>
        <taxon>Pseudomonadota</taxon>
        <taxon>Alphaproteobacteria</taxon>
        <taxon>Hyphomicrobiales</taxon>
        <taxon>Phyllobacteriaceae</taxon>
        <taxon>Mesorhizobium</taxon>
    </lineage>
</organism>
<sequence>MRQHARVVVIGGGAMGVSLLYHLAKRGWSDIVLVEKHELTAGSTWHAAGLCTHFAHNATIMEMRAHSVRLYREILTAETGLPTGFHASGALRITRSPDRMDEFRHVQGLGRFVGHDFHILSPGELKEIYPLCLTEGIIGAIYEPNDGHVDPTLATNAMAAGARSRGAEIVRHNAVLAIERKASGEWLVRTAQGDITAEHVVNAAGTWCREIGAMMGLDLPVVPMLHQYVVTDTVSEIADRIAAGAKELPIIRDPEESWYLRQERDGYIVGPYERAAQPWAVDGVPPQFGMELLPPDLDRVEHIIALAMERVPALANAGIKTVVNGPITFTPDANPLVGPAFGLANAWLLTGSSMGVMEGGGAGSFLADWIVDGAPPRDALAIDPRRFGNYADRDYRLDKAVEGFGLQFGIHYPNEEREAGRPRRTTPALEMQKSQDAVLGAAYGWERPNWFAVDGADAPLTFRRPGWFDAVRGECLAVRGGVGAIDLSAFSKFEVGGAGASAFMASLGANRPPARQGRIGLVHALTLKGGVASEFTVTRLNDDWFYLTSAALAERHDEDLLRSRAAAFADVTIENVTERRGVLGIMGPRARDLLETVSEADLSNSAFPWLSAQIMRVAGIKTAALRVSYAGELGWELHVQLAQFGKLYDAITRAGRRFDLRPFGIYALNAMRLEKGYRAWGADLTTERTPIEAGLGALVKADGRAFVGREALLERIGKGSWTMALLDIDDDGERLPFYAHAVMQAGRPVGIVTSGAHGFRTGKTLALAYLRPGISPEGLTVSILGKELVARELREAAYDPGNLRLRGVHAAEPVAFTPA</sequence>
<name>A0ABV2GUH5_9HYPH</name>
<dbReference type="InterPro" id="IPR006222">
    <property type="entry name" value="GCVT_N"/>
</dbReference>
<dbReference type="Gene3D" id="2.40.30.110">
    <property type="entry name" value="Aminomethyltransferase beta-barrel domains"/>
    <property type="match status" value="1"/>
</dbReference>
<feature type="transmembrane region" description="Helical" evidence="3">
    <location>
        <begin position="7"/>
        <end position="24"/>
    </location>
</feature>
<proteinExistence type="inferred from homology"/>
<evidence type="ECO:0000313" key="8">
    <source>
        <dbReference type="EMBL" id="MET3581938.1"/>
    </source>
</evidence>
<dbReference type="Pfam" id="PF01571">
    <property type="entry name" value="GCV_T"/>
    <property type="match status" value="1"/>
</dbReference>
<dbReference type="InterPro" id="IPR027266">
    <property type="entry name" value="TrmE/GcvT-like"/>
</dbReference>
<feature type="domain" description="GCVT N-terminal" evidence="5">
    <location>
        <begin position="430"/>
        <end position="702"/>
    </location>
</feature>
<accession>A0ABV2GUH5</accession>
<dbReference type="SUPFAM" id="SSF54373">
    <property type="entry name" value="FAD-linked reductases, C-terminal domain"/>
    <property type="match status" value="1"/>
</dbReference>
<dbReference type="PANTHER" id="PTHR43757:SF2">
    <property type="entry name" value="AMINOMETHYLTRANSFERASE, MITOCHONDRIAL"/>
    <property type="match status" value="1"/>
</dbReference>
<evidence type="ECO:0000259" key="6">
    <source>
        <dbReference type="Pfam" id="PF08669"/>
    </source>
</evidence>
<comment type="similarity">
    <text evidence="1">Belongs to the GcvT family.</text>
</comment>
<dbReference type="InterPro" id="IPR036188">
    <property type="entry name" value="FAD/NAD-bd_sf"/>
</dbReference>
<dbReference type="SUPFAM" id="SSF103025">
    <property type="entry name" value="Folate-binding domain"/>
    <property type="match status" value="1"/>
</dbReference>
<dbReference type="Gene3D" id="3.30.70.1400">
    <property type="entry name" value="Aminomethyltransferase beta-barrel domains"/>
    <property type="match status" value="1"/>
</dbReference>
<feature type="domain" description="Aminomethyltransferase C-terminal" evidence="6">
    <location>
        <begin position="726"/>
        <end position="799"/>
    </location>
</feature>
<keyword evidence="2 8" id="KW-0560">Oxidoreductase</keyword>
<dbReference type="GO" id="GO:0047865">
    <property type="term" value="F:dimethylglycine dehydrogenase activity"/>
    <property type="evidence" value="ECO:0007669"/>
    <property type="project" value="UniProtKB-EC"/>
</dbReference>
<evidence type="ECO:0000256" key="2">
    <source>
        <dbReference type="ARBA" id="ARBA00023002"/>
    </source>
</evidence>
<dbReference type="InterPro" id="IPR032503">
    <property type="entry name" value="FAO_M"/>
</dbReference>
<dbReference type="InterPro" id="IPR006076">
    <property type="entry name" value="FAD-dep_OxRdtase"/>
</dbReference>
<evidence type="ECO:0000259" key="5">
    <source>
        <dbReference type="Pfam" id="PF01571"/>
    </source>
</evidence>
<evidence type="ECO:0000259" key="4">
    <source>
        <dbReference type="Pfam" id="PF01266"/>
    </source>
</evidence>